<dbReference type="InterPro" id="IPR015421">
    <property type="entry name" value="PyrdxlP-dep_Trfase_major"/>
</dbReference>
<name>A0A919YV70_9BACL</name>
<dbReference type="PROSITE" id="PS00105">
    <property type="entry name" value="AA_TRANSFER_CLASS_1"/>
    <property type="match status" value="1"/>
</dbReference>
<dbReference type="GO" id="GO:0008483">
    <property type="term" value="F:transaminase activity"/>
    <property type="evidence" value="ECO:0007669"/>
    <property type="project" value="UniProtKB-KW"/>
</dbReference>
<dbReference type="GO" id="GO:0006520">
    <property type="term" value="P:amino acid metabolic process"/>
    <property type="evidence" value="ECO:0007669"/>
    <property type="project" value="InterPro"/>
</dbReference>
<evidence type="ECO:0000256" key="1">
    <source>
        <dbReference type="ARBA" id="ARBA00001933"/>
    </source>
</evidence>
<evidence type="ECO:0000313" key="9">
    <source>
        <dbReference type="Proteomes" id="UP000683139"/>
    </source>
</evidence>
<dbReference type="InterPro" id="IPR015424">
    <property type="entry name" value="PyrdxlP-dep_Trfase"/>
</dbReference>
<dbReference type="Gene3D" id="3.40.640.10">
    <property type="entry name" value="Type I PLP-dependent aspartate aminotransferase-like (Major domain)"/>
    <property type="match status" value="1"/>
</dbReference>
<evidence type="ECO:0000259" key="7">
    <source>
        <dbReference type="Pfam" id="PF00155"/>
    </source>
</evidence>
<organism evidence="8 9">
    <name type="scientific">Paenibacillus montaniterrae</name>
    <dbReference type="NCBI Taxonomy" id="429341"/>
    <lineage>
        <taxon>Bacteria</taxon>
        <taxon>Bacillati</taxon>
        <taxon>Bacillota</taxon>
        <taxon>Bacilli</taxon>
        <taxon>Bacillales</taxon>
        <taxon>Paenibacillaceae</taxon>
        <taxon>Paenibacillus</taxon>
    </lineage>
</organism>
<dbReference type="InterPro" id="IPR004839">
    <property type="entry name" value="Aminotransferase_I/II_large"/>
</dbReference>
<sequence>MFSKTIERLNRPASMRIASLAKKLKAGGHDILDLTLGQPDLPVHYNIIESVHECLLSGKTGYTESQGILELREQISVYESEKWGYPISADQVLVSPGGKQAIYYALRTLVNPLDEVIIIEPCWLSYKELIEMVGGKAVILNTDPNKNFVVSIHEILAKITSKTKAIILNVPNNPTGSIYPSDTIKMLIRYSAAHQIFLIFDNIYDEIIFDDEKIEYSLEPLQCEKLIIVNGFSKSFSMTGFRVGYVISHEIIMEQMIKVHEQLATCTSIVSQYAALAALRIEKSYLEKRKEVFERRRDFVVNRCRELNIDLIVPQGGIYCLIDTRSINSSSVVAAEKILQHALVAVIPGVVYGISSEGYVRISLVGDEAILEEALKRISDLMELTL</sequence>
<dbReference type="PANTHER" id="PTHR46383:SF1">
    <property type="entry name" value="ASPARTATE AMINOTRANSFERASE"/>
    <property type="match status" value="1"/>
</dbReference>
<evidence type="ECO:0000313" key="8">
    <source>
        <dbReference type="EMBL" id="GIP19111.1"/>
    </source>
</evidence>
<dbReference type="Proteomes" id="UP000683139">
    <property type="component" value="Unassembled WGS sequence"/>
</dbReference>
<dbReference type="InterPro" id="IPR015422">
    <property type="entry name" value="PyrdxlP-dep_Trfase_small"/>
</dbReference>
<evidence type="ECO:0000256" key="6">
    <source>
        <dbReference type="RuleBase" id="RU000481"/>
    </source>
</evidence>
<comment type="cofactor">
    <cofactor evidence="1 6">
        <name>pyridoxal 5'-phosphate</name>
        <dbReference type="ChEBI" id="CHEBI:597326"/>
    </cofactor>
</comment>
<dbReference type="RefSeq" id="WP_213519767.1">
    <property type="nucleotide sequence ID" value="NZ_BOSE01000012.1"/>
</dbReference>
<dbReference type="EMBL" id="BOSE01000012">
    <property type="protein sequence ID" value="GIP19111.1"/>
    <property type="molecule type" value="Genomic_DNA"/>
</dbReference>
<dbReference type="Gene3D" id="3.90.1150.10">
    <property type="entry name" value="Aspartate Aminotransferase, domain 1"/>
    <property type="match status" value="1"/>
</dbReference>
<dbReference type="GO" id="GO:0030170">
    <property type="term" value="F:pyridoxal phosphate binding"/>
    <property type="evidence" value="ECO:0007669"/>
    <property type="project" value="InterPro"/>
</dbReference>
<keyword evidence="3 6" id="KW-0032">Aminotransferase</keyword>
<dbReference type="SUPFAM" id="SSF53383">
    <property type="entry name" value="PLP-dependent transferases"/>
    <property type="match status" value="1"/>
</dbReference>
<dbReference type="InterPro" id="IPR050596">
    <property type="entry name" value="AspAT/PAT-like"/>
</dbReference>
<dbReference type="Pfam" id="PF00155">
    <property type="entry name" value="Aminotran_1_2"/>
    <property type="match status" value="1"/>
</dbReference>
<dbReference type="EC" id="2.6.1.-" evidence="6"/>
<evidence type="ECO:0000256" key="4">
    <source>
        <dbReference type="ARBA" id="ARBA00022679"/>
    </source>
</evidence>
<comment type="similarity">
    <text evidence="2 6">Belongs to the class-I pyridoxal-phosphate-dependent aminotransferase family.</text>
</comment>
<dbReference type="AlphaFoldDB" id="A0A919YV70"/>
<evidence type="ECO:0000256" key="3">
    <source>
        <dbReference type="ARBA" id="ARBA00022576"/>
    </source>
</evidence>
<accession>A0A919YV70</accession>
<keyword evidence="9" id="KW-1185">Reference proteome</keyword>
<proteinExistence type="inferred from homology"/>
<dbReference type="CDD" id="cd00609">
    <property type="entry name" value="AAT_like"/>
    <property type="match status" value="1"/>
</dbReference>
<gene>
    <name evidence="8" type="primary">aspC</name>
    <name evidence="8" type="ORF">J40TS1_47530</name>
</gene>
<keyword evidence="4 6" id="KW-0808">Transferase</keyword>
<keyword evidence="5" id="KW-0663">Pyridoxal phosphate</keyword>
<evidence type="ECO:0000256" key="2">
    <source>
        <dbReference type="ARBA" id="ARBA00007441"/>
    </source>
</evidence>
<dbReference type="PANTHER" id="PTHR46383">
    <property type="entry name" value="ASPARTATE AMINOTRANSFERASE"/>
    <property type="match status" value="1"/>
</dbReference>
<comment type="caution">
    <text evidence="8">The sequence shown here is derived from an EMBL/GenBank/DDBJ whole genome shotgun (WGS) entry which is preliminary data.</text>
</comment>
<reference evidence="8" key="1">
    <citation type="submission" date="2021-03" db="EMBL/GenBank/DDBJ databases">
        <title>Antimicrobial resistance genes in bacteria isolated from Japanese honey, and their potential for conferring macrolide and lincosamide resistance in the American foulbrood pathogen Paenibacillus larvae.</title>
        <authorList>
            <person name="Okamoto M."/>
            <person name="Kumagai M."/>
            <person name="Kanamori H."/>
            <person name="Takamatsu D."/>
        </authorList>
    </citation>
    <scope>NUCLEOTIDE SEQUENCE</scope>
    <source>
        <strain evidence="8">J40TS1</strain>
    </source>
</reference>
<protein>
    <recommendedName>
        <fullName evidence="6">Aminotransferase</fullName>
        <ecNumber evidence="6">2.6.1.-</ecNumber>
    </recommendedName>
</protein>
<dbReference type="InterPro" id="IPR004838">
    <property type="entry name" value="NHTrfase_class1_PyrdxlP-BS"/>
</dbReference>
<evidence type="ECO:0000256" key="5">
    <source>
        <dbReference type="ARBA" id="ARBA00022898"/>
    </source>
</evidence>
<feature type="domain" description="Aminotransferase class I/classII large" evidence="7">
    <location>
        <begin position="30"/>
        <end position="378"/>
    </location>
</feature>